<accession>A0A1G8EIQ0</accession>
<gene>
    <name evidence="1" type="ORF">SAMN05421505_120117</name>
</gene>
<sequence>MTAAGVLAGLLAVCAVCLAVALWGWMSARSATDRAWALLKAEQERGDRLEDRLRRLVGILAPLPRMLRAGQRMEIQQCDMDALSVLVEHDIYDSEGERMLSIVDSYYREPD</sequence>
<keyword evidence="2" id="KW-1185">Reference proteome</keyword>
<dbReference type="EMBL" id="FNCN01000020">
    <property type="protein sequence ID" value="SDH69731.1"/>
    <property type="molecule type" value="Genomic_DNA"/>
</dbReference>
<dbReference type="AlphaFoldDB" id="A0A1G8EIQ0"/>
<evidence type="ECO:0000313" key="2">
    <source>
        <dbReference type="Proteomes" id="UP000198923"/>
    </source>
</evidence>
<proteinExistence type="predicted"/>
<organism evidence="1 2">
    <name type="scientific">Sinosporangium album</name>
    <dbReference type="NCBI Taxonomy" id="504805"/>
    <lineage>
        <taxon>Bacteria</taxon>
        <taxon>Bacillati</taxon>
        <taxon>Actinomycetota</taxon>
        <taxon>Actinomycetes</taxon>
        <taxon>Streptosporangiales</taxon>
        <taxon>Streptosporangiaceae</taxon>
        <taxon>Sinosporangium</taxon>
    </lineage>
</organism>
<dbReference type="STRING" id="504805.SAMN05421505_120117"/>
<name>A0A1G8EIQ0_9ACTN</name>
<dbReference type="RefSeq" id="WP_093172315.1">
    <property type="nucleotide sequence ID" value="NZ_FNCN01000020.1"/>
</dbReference>
<evidence type="ECO:0000313" key="1">
    <source>
        <dbReference type="EMBL" id="SDH69731.1"/>
    </source>
</evidence>
<reference evidence="1 2" key="1">
    <citation type="submission" date="2016-10" db="EMBL/GenBank/DDBJ databases">
        <authorList>
            <person name="de Groot N.N."/>
        </authorList>
    </citation>
    <scope>NUCLEOTIDE SEQUENCE [LARGE SCALE GENOMIC DNA]</scope>
    <source>
        <strain evidence="1 2">CPCC 201354</strain>
    </source>
</reference>
<dbReference type="Proteomes" id="UP000198923">
    <property type="component" value="Unassembled WGS sequence"/>
</dbReference>
<protein>
    <submittedName>
        <fullName evidence="1">Uncharacterized protein</fullName>
    </submittedName>
</protein>